<dbReference type="InterPro" id="IPR025207">
    <property type="entry name" value="Sim4_Fta4"/>
</dbReference>
<dbReference type="AlphaFoldDB" id="A0A9N9GT81"/>
<sequence>METQLKKPNSFDYLNTKAFIETQIFLLSKEFEPSSRWFSAKTSIIEEKIPPNVINEVVLAVNISVRKQCSETFNQQAVNHLLEQIFLLHGERGREEVASQINIDITETTSFGVSTWILSLPEEWPAHNDHSPEIIERHSKHRLNLVNLHKKIMETKQKYEYLKHLREQLSPLYNTHAIQQNLVDRKGSVATELNKMLVLMPKLLMTIEKNKNFLMRKRPEISFPSLGSLEDESKNDTTIIVKGIIKDSGKGSM</sequence>
<name>A0A9N9GT81_9GLOM</name>
<comment type="caution">
    <text evidence="1">The sequence shown here is derived from an EMBL/GenBank/DDBJ whole genome shotgun (WGS) entry which is preliminary data.</text>
</comment>
<keyword evidence="2" id="KW-1185">Reference proteome</keyword>
<dbReference type="PANTHER" id="PTHR42040:SF1">
    <property type="entry name" value="INNER KINETOCHORE SUBUNIT FTA4"/>
    <property type="match status" value="1"/>
</dbReference>
<dbReference type="PANTHER" id="PTHR42040">
    <property type="entry name" value="INNER KINETOCHORE SUBUNIT FTA4"/>
    <property type="match status" value="1"/>
</dbReference>
<dbReference type="OrthoDB" id="21214at2759"/>
<protein>
    <submittedName>
        <fullName evidence="1">3843_t:CDS:1</fullName>
    </submittedName>
</protein>
<proteinExistence type="predicted"/>
<dbReference type="Proteomes" id="UP000789831">
    <property type="component" value="Unassembled WGS sequence"/>
</dbReference>
<accession>A0A9N9GT81</accession>
<dbReference type="Pfam" id="PF13093">
    <property type="entry name" value="FTA4"/>
    <property type="match status" value="1"/>
</dbReference>
<dbReference type="GO" id="GO:0031511">
    <property type="term" value="C:Mis6-Sim4 complex"/>
    <property type="evidence" value="ECO:0007669"/>
    <property type="project" value="InterPro"/>
</dbReference>
<evidence type="ECO:0000313" key="2">
    <source>
        <dbReference type="Proteomes" id="UP000789831"/>
    </source>
</evidence>
<dbReference type="EMBL" id="CAJVPL010003026">
    <property type="protein sequence ID" value="CAG8624581.1"/>
    <property type="molecule type" value="Genomic_DNA"/>
</dbReference>
<organism evidence="1 2">
    <name type="scientific">Ambispora gerdemannii</name>
    <dbReference type="NCBI Taxonomy" id="144530"/>
    <lineage>
        <taxon>Eukaryota</taxon>
        <taxon>Fungi</taxon>
        <taxon>Fungi incertae sedis</taxon>
        <taxon>Mucoromycota</taxon>
        <taxon>Glomeromycotina</taxon>
        <taxon>Glomeromycetes</taxon>
        <taxon>Archaeosporales</taxon>
        <taxon>Ambisporaceae</taxon>
        <taxon>Ambispora</taxon>
    </lineage>
</organism>
<evidence type="ECO:0000313" key="1">
    <source>
        <dbReference type="EMBL" id="CAG8624581.1"/>
    </source>
</evidence>
<reference evidence="1" key="1">
    <citation type="submission" date="2021-06" db="EMBL/GenBank/DDBJ databases">
        <authorList>
            <person name="Kallberg Y."/>
            <person name="Tangrot J."/>
            <person name="Rosling A."/>
        </authorList>
    </citation>
    <scope>NUCLEOTIDE SEQUENCE</scope>
    <source>
        <strain evidence="1">MT106</strain>
    </source>
</reference>
<gene>
    <name evidence="1" type="ORF">AGERDE_LOCUS10223</name>
</gene>